<keyword evidence="3" id="KW-0863">Zinc-finger</keyword>
<keyword evidence="5" id="KW-0539">Nucleus</keyword>
<evidence type="ECO:0000256" key="4">
    <source>
        <dbReference type="ARBA" id="ARBA00022833"/>
    </source>
</evidence>
<proteinExistence type="predicted"/>
<evidence type="ECO:0000313" key="7">
    <source>
        <dbReference type="EMBL" id="KDR08085.1"/>
    </source>
</evidence>
<dbReference type="PROSITE" id="PS50064">
    <property type="entry name" value="ZF_PARP_2"/>
    <property type="match status" value="1"/>
</dbReference>
<dbReference type="Proteomes" id="UP000027135">
    <property type="component" value="Unassembled WGS sequence"/>
</dbReference>
<keyword evidence="2" id="KW-0479">Metal-binding</keyword>
<keyword evidence="8" id="KW-1185">Reference proteome</keyword>
<feature type="domain" description="PARP-type" evidence="6">
    <location>
        <begin position="1"/>
        <end position="48"/>
    </location>
</feature>
<accession>A0A067QHZ9</accession>
<gene>
    <name evidence="7" type="ORF">L798_02408</name>
</gene>
<dbReference type="SUPFAM" id="SSF57716">
    <property type="entry name" value="Glucocorticoid receptor-like (DNA-binding domain)"/>
    <property type="match status" value="1"/>
</dbReference>
<dbReference type="AlphaFoldDB" id="A0A067QHZ9"/>
<reference evidence="7 8" key="1">
    <citation type="journal article" date="2014" name="Nat. Commun.">
        <title>Molecular traces of alternative social organization in a termite genome.</title>
        <authorList>
            <person name="Terrapon N."/>
            <person name="Li C."/>
            <person name="Robertson H.M."/>
            <person name="Ji L."/>
            <person name="Meng X."/>
            <person name="Booth W."/>
            <person name="Chen Z."/>
            <person name="Childers C.P."/>
            <person name="Glastad K.M."/>
            <person name="Gokhale K."/>
            <person name="Gowin J."/>
            <person name="Gronenberg W."/>
            <person name="Hermansen R.A."/>
            <person name="Hu H."/>
            <person name="Hunt B.G."/>
            <person name="Huylmans A.K."/>
            <person name="Khalil S.M."/>
            <person name="Mitchell R.D."/>
            <person name="Munoz-Torres M.C."/>
            <person name="Mustard J.A."/>
            <person name="Pan H."/>
            <person name="Reese J.T."/>
            <person name="Scharf M.E."/>
            <person name="Sun F."/>
            <person name="Vogel H."/>
            <person name="Xiao J."/>
            <person name="Yang W."/>
            <person name="Yang Z."/>
            <person name="Yang Z."/>
            <person name="Zhou J."/>
            <person name="Zhu J."/>
            <person name="Brent C.S."/>
            <person name="Elsik C.G."/>
            <person name="Goodisman M.A."/>
            <person name="Liberles D.A."/>
            <person name="Roe R.M."/>
            <person name="Vargo E.L."/>
            <person name="Vilcinskas A."/>
            <person name="Wang J."/>
            <person name="Bornberg-Bauer E."/>
            <person name="Korb J."/>
            <person name="Zhang G."/>
            <person name="Liebig J."/>
        </authorList>
    </citation>
    <scope>NUCLEOTIDE SEQUENCE [LARGE SCALE GENOMIC DNA]</scope>
    <source>
        <tissue evidence="7">Whole organism</tissue>
    </source>
</reference>
<dbReference type="Gene3D" id="3.30.1740.10">
    <property type="entry name" value="Zinc finger, PARP-type"/>
    <property type="match status" value="1"/>
</dbReference>
<evidence type="ECO:0000256" key="2">
    <source>
        <dbReference type="ARBA" id="ARBA00022723"/>
    </source>
</evidence>
<evidence type="ECO:0000256" key="5">
    <source>
        <dbReference type="ARBA" id="ARBA00023242"/>
    </source>
</evidence>
<evidence type="ECO:0000256" key="3">
    <source>
        <dbReference type="ARBA" id="ARBA00022771"/>
    </source>
</evidence>
<dbReference type="InterPro" id="IPR036957">
    <property type="entry name" value="Znf_PARP_sf"/>
</dbReference>
<dbReference type="GO" id="GO:0003677">
    <property type="term" value="F:DNA binding"/>
    <property type="evidence" value="ECO:0007669"/>
    <property type="project" value="InterPro"/>
</dbReference>
<dbReference type="SMART" id="SM01336">
    <property type="entry name" value="zf-PARP"/>
    <property type="match status" value="1"/>
</dbReference>
<comment type="subcellular location">
    <subcellularLocation>
        <location evidence="1">Nucleus</location>
    </subcellularLocation>
</comment>
<evidence type="ECO:0000256" key="1">
    <source>
        <dbReference type="ARBA" id="ARBA00004123"/>
    </source>
</evidence>
<evidence type="ECO:0000313" key="8">
    <source>
        <dbReference type="Proteomes" id="UP000027135"/>
    </source>
</evidence>
<dbReference type="InterPro" id="IPR001510">
    <property type="entry name" value="Znf_PARP"/>
</dbReference>
<sequence>MVQSLMFDGKTPHWYHYMCFFGRQRPKSVGDISHFESQRWEDQEKIKKNSKFTMFSTAGCWIF</sequence>
<dbReference type="GO" id="GO:0008270">
    <property type="term" value="F:zinc ion binding"/>
    <property type="evidence" value="ECO:0007669"/>
    <property type="project" value="UniProtKB-KW"/>
</dbReference>
<evidence type="ECO:0000259" key="6">
    <source>
        <dbReference type="PROSITE" id="PS50064"/>
    </source>
</evidence>
<dbReference type="EMBL" id="KK853369">
    <property type="protein sequence ID" value="KDR08085.1"/>
    <property type="molecule type" value="Genomic_DNA"/>
</dbReference>
<protein>
    <submittedName>
        <fullName evidence="7">Poly [ADP-ribose] polymerase</fullName>
    </submittedName>
</protein>
<dbReference type="STRING" id="136037.A0A067QHZ9"/>
<organism evidence="7 8">
    <name type="scientific">Zootermopsis nevadensis</name>
    <name type="common">Dampwood termite</name>
    <dbReference type="NCBI Taxonomy" id="136037"/>
    <lineage>
        <taxon>Eukaryota</taxon>
        <taxon>Metazoa</taxon>
        <taxon>Ecdysozoa</taxon>
        <taxon>Arthropoda</taxon>
        <taxon>Hexapoda</taxon>
        <taxon>Insecta</taxon>
        <taxon>Pterygota</taxon>
        <taxon>Neoptera</taxon>
        <taxon>Polyneoptera</taxon>
        <taxon>Dictyoptera</taxon>
        <taxon>Blattodea</taxon>
        <taxon>Blattoidea</taxon>
        <taxon>Termitoidae</taxon>
        <taxon>Termopsidae</taxon>
        <taxon>Zootermopsis</taxon>
    </lineage>
</organism>
<keyword evidence="4" id="KW-0862">Zinc</keyword>
<dbReference type="GO" id="GO:0005634">
    <property type="term" value="C:nucleus"/>
    <property type="evidence" value="ECO:0007669"/>
    <property type="project" value="UniProtKB-SubCell"/>
</dbReference>
<name>A0A067QHZ9_ZOONE</name>
<dbReference type="InParanoid" id="A0A067QHZ9"/>
<dbReference type="eggNOG" id="KOG1037">
    <property type="taxonomic scope" value="Eukaryota"/>
</dbReference>